<dbReference type="PROSITE" id="PS00061">
    <property type="entry name" value="ADH_SHORT"/>
    <property type="match status" value="1"/>
</dbReference>
<reference evidence="3 4" key="2">
    <citation type="submission" date="2019-08" db="EMBL/GenBank/DDBJ databases">
        <title>Amycolatopsis acidicola sp. nov., isolated from peat swamp forest soil.</title>
        <authorList>
            <person name="Srisuk N."/>
        </authorList>
    </citation>
    <scope>NUCLEOTIDE SEQUENCE [LARGE SCALE GENOMIC DNA]</scope>
    <source>
        <strain evidence="3 4">TBRC 6029</strain>
    </source>
</reference>
<dbReference type="OrthoDB" id="7064009at2"/>
<gene>
    <name evidence="3" type="ORF">FNH05_34715</name>
</gene>
<dbReference type="SUPFAM" id="SSF51735">
    <property type="entry name" value="NAD(P)-binding Rossmann-fold domains"/>
    <property type="match status" value="1"/>
</dbReference>
<dbReference type="AlphaFoldDB" id="A0A558A6L5"/>
<evidence type="ECO:0000256" key="2">
    <source>
        <dbReference type="ARBA" id="ARBA00023002"/>
    </source>
</evidence>
<dbReference type="PRINTS" id="PR00080">
    <property type="entry name" value="SDRFAMILY"/>
</dbReference>
<dbReference type="PANTHER" id="PTHR42760">
    <property type="entry name" value="SHORT-CHAIN DEHYDROGENASES/REDUCTASES FAMILY MEMBER"/>
    <property type="match status" value="1"/>
</dbReference>
<evidence type="ECO:0000313" key="4">
    <source>
        <dbReference type="Proteomes" id="UP000320011"/>
    </source>
</evidence>
<dbReference type="Pfam" id="PF13561">
    <property type="entry name" value="adh_short_C2"/>
    <property type="match status" value="1"/>
</dbReference>
<proteinExistence type="inferred from homology"/>
<evidence type="ECO:0000313" key="3">
    <source>
        <dbReference type="EMBL" id="TVT19906.1"/>
    </source>
</evidence>
<comment type="similarity">
    <text evidence="1">Belongs to the short-chain dehydrogenases/reductases (SDR) family.</text>
</comment>
<dbReference type="GO" id="GO:0016616">
    <property type="term" value="F:oxidoreductase activity, acting on the CH-OH group of donors, NAD or NADP as acceptor"/>
    <property type="evidence" value="ECO:0007669"/>
    <property type="project" value="TreeGrafter"/>
</dbReference>
<dbReference type="Proteomes" id="UP000320011">
    <property type="component" value="Unassembled WGS sequence"/>
</dbReference>
<comment type="caution">
    <text evidence="3">The sequence shown here is derived from an EMBL/GenBank/DDBJ whole genome shotgun (WGS) entry which is preliminary data.</text>
</comment>
<evidence type="ECO:0000256" key="1">
    <source>
        <dbReference type="ARBA" id="ARBA00006484"/>
    </source>
</evidence>
<protein>
    <submittedName>
        <fullName evidence="3">SDR family oxidoreductase</fullName>
    </submittedName>
</protein>
<keyword evidence="4" id="KW-1185">Reference proteome</keyword>
<dbReference type="CDD" id="cd05233">
    <property type="entry name" value="SDR_c"/>
    <property type="match status" value="1"/>
</dbReference>
<accession>A0A558A6L5</accession>
<dbReference type="PANTHER" id="PTHR42760:SF133">
    <property type="entry name" value="3-OXOACYL-[ACYL-CARRIER-PROTEIN] REDUCTASE"/>
    <property type="match status" value="1"/>
</dbReference>
<name>A0A558A6L5_9PSEU</name>
<dbReference type="InterPro" id="IPR002347">
    <property type="entry name" value="SDR_fam"/>
</dbReference>
<organism evidence="3 4">
    <name type="scientific">Amycolatopsis rhizosphaerae</name>
    <dbReference type="NCBI Taxonomy" id="2053003"/>
    <lineage>
        <taxon>Bacteria</taxon>
        <taxon>Bacillati</taxon>
        <taxon>Actinomycetota</taxon>
        <taxon>Actinomycetes</taxon>
        <taxon>Pseudonocardiales</taxon>
        <taxon>Pseudonocardiaceae</taxon>
        <taxon>Amycolatopsis</taxon>
    </lineage>
</organism>
<sequence>YFSADVRDLDRLSTAVDGIEDRFGPVALAVNSAATATGQTFLCEQTERSWMATIDTNLNGAFRFCRVVVPGMMRRRSGAIVLVSSSAGKRGSPATSAYSASKWGVNGLVRCLAMETGPYQVRVNAVCPGLTDTGMLRDERQLGGSFVASMRRFGGTPELTWERYWRSAVRNTSLRRLVEPDEVADLTAFLLSDGARAITGEAFSVDGGSA</sequence>
<dbReference type="PRINTS" id="PR00081">
    <property type="entry name" value="GDHRDH"/>
</dbReference>
<reference evidence="3 4" key="1">
    <citation type="submission" date="2019-07" db="EMBL/GenBank/DDBJ databases">
        <authorList>
            <person name="Duangmal K."/>
            <person name="Teo W.F.A."/>
        </authorList>
    </citation>
    <scope>NUCLEOTIDE SEQUENCE [LARGE SCALE GENOMIC DNA]</scope>
    <source>
        <strain evidence="3 4">TBRC 6029</strain>
    </source>
</reference>
<feature type="non-terminal residue" evidence="3">
    <location>
        <position position="1"/>
    </location>
</feature>
<dbReference type="InterPro" id="IPR036291">
    <property type="entry name" value="NAD(P)-bd_dom_sf"/>
</dbReference>
<dbReference type="EMBL" id="VJWX01000641">
    <property type="protein sequence ID" value="TVT19906.1"/>
    <property type="molecule type" value="Genomic_DNA"/>
</dbReference>
<dbReference type="Gene3D" id="3.40.50.720">
    <property type="entry name" value="NAD(P)-binding Rossmann-like Domain"/>
    <property type="match status" value="1"/>
</dbReference>
<keyword evidence="2" id="KW-0560">Oxidoreductase</keyword>
<dbReference type="RefSeq" id="WP_144593081.1">
    <property type="nucleotide sequence ID" value="NZ_VJWX01000641.1"/>
</dbReference>
<dbReference type="InterPro" id="IPR020904">
    <property type="entry name" value="Sc_DH/Rdtase_CS"/>
</dbReference>